<reference evidence="5" key="1">
    <citation type="journal article" date="2019" name="Int. J. Syst. Evol. Microbiol.">
        <title>The Global Catalogue of Microorganisms (GCM) 10K type strain sequencing project: providing services to taxonomists for standard genome sequencing and annotation.</title>
        <authorList>
            <consortium name="The Broad Institute Genomics Platform"/>
            <consortium name="The Broad Institute Genome Sequencing Center for Infectious Disease"/>
            <person name="Wu L."/>
            <person name="Ma J."/>
        </authorList>
    </citation>
    <scope>NUCLEOTIDE SEQUENCE [LARGE SCALE GENOMIC DNA]</scope>
    <source>
        <strain evidence="5">JCM 14193</strain>
    </source>
</reference>
<dbReference type="Proteomes" id="UP001500740">
    <property type="component" value="Unassembled WGS sequence"/>
</dbReference>
<keyword evidence="5" id="KW-1185">Reference proteome</keyword>
<organism evidence="4 5">
    <name type="scientific">Alkalibacillus silvisoli</name>
    <dbReference type="NCBI Taxonomy" id="392823"/>
    <lineage>
        <taxon>Bacteria</taxon>
        <taxon>Bacillati</taxon>
        <taxon>Bacillota</taxon>
        <taxon>Bacilli</taxon>
        <taxon>Bacillales</taxon>
        <taxon>Bacillaceae</taxon>
        <taxon>Alkalibacillus</taxon>
    </lineage>
</organism>
<evidence type="ECO:0000256" key="1">
    <source>
        <dbReference type="ARBA" id="ARBA00009986"/>
    </source>
</evidence>
<protein>
    <submittedName>
        <fullName evidence="4">Aldehyde dehydrogenase family protein</fullName>
    </submittedName>
</protein>
<dbReference type="Pfam" id="PF00171">
    <property type="entry name" value="Aldedh"/>
    <property type="match status" value="1"/>
</dbReference>
<sequence>MLNYNGYIEKLSEEAAETYALMNPHTKEEIIRIPECRGEQMEQAISRAEDGFEKVRYMTAFERSEILDKVSQIVSGHKRIFAETVAKEAGKPMKYALGEVDRTVQTLKFSAIEARKLEGESIPLDAAPNGAGRDAYTIFEPIGVIGAITPFNFPLNLVVHKVGPAIAAGNAIIVKPAEKTPLSAILLREALVEAGLPEDAYLVVTGDGPRLGEVLLNSKAIKKVTFTGSPEVGREIKSQAGLKKVTLELGNNSALYIDQSQKTRVDDIAKQAVTGSFSYNGQVCISTQRIYVHEQIIDEFIDLFKQETEKLVYGDPLDETTDLSNLIDEPSQERLLEWIEEAKQLGASVVAGSLQVEGGLEPTILKDVPREAKIYKEEAFGPVVIINTVRNSEEAINSINHSQYGLNAGVFTNNMKQALQFGHELNVGQVLINDLPTLRFDHMPYGGRKNSGYGYEGVKYAIQEMVNRKMISLNYKF</sequence>
<dbReference type="InterPro" id="IPR016163">
    <property type="entry name" value="Ald_DH_C"/>
</dbReference>
<dbReference type="PANTHER" id="PTHR42991:SF1">
    <property type="entry name" value="ALDEHYDE DEHYDROGENASE"/>
    <property type="match status" value="1"/>
</dbReference>
<dbReference type="EMBL" id="BAAACZ010000003">
    <property type="protein sequence ID" value="GAA0451779.1"/>
    <property type="molecule type" value="Genomic_DNA"/>
</dbReference>
<accession>A0ABP3JGP5</accession>
<name>A0ABP3JGP5_9BACI</name>
<dbReference type="InterPro" id="IPR016161">
    <property type="entry name" value="Ald_DH/histidinol_DH"/>
</dbReference>
<dbReference type="InterPro" id="IPR015590">
    <property type="entry name" value="Aldehyde_DH_dom"/>
</dbReference>
<gene>
    <name evidence="4" type="ORF">GCM10008935_02930</name>
</gene>
<feature type="domain" description="Aldehyde dehydrogenase" evidence="3">
    <location>
        <begin position="15"/>
        <end position="471"/>
    </location>
</feature>
<comment type="similarity">
    <text evidence="1">Belongs to the aldehyde dehydrogenase family.</text>
</comment>
<proteinExistence type="inferred from homology"/>
<evidence type="ECO:0000259" key="3">
    <source>
        <dbReference type="Pfam" id="PF00171"/>
    </source>
</evidence>
<dbReference type="InterPro" id="IPR016162">
    <property type="entry name" value="Ald_DH_N"/>
</dbReference>
<dbReference type="SUPFAM" id="SSF53720">
    <property type="entry name" value="ALDH-like"/>
    <property type="match status" value="1"/>
</dbReference>
<dbReference type="PANTHER" id="PTHR42991">
    <property type="entry name" value="ALDEHYDE DEHYDROGENASE"/>
    <property type="match status" value="1"/>
</dbReference>
<evidence type="ECO:0000256" key="2">
    <source>
        <dbReference type="ARBA" id="ARBA00023002"/>
    </source>
</evidence>
<evidence type="ECO:0000313" key="4">
    <source>
        <dbReference type="EMBL" id="GAA0451779.1"/>
    </source>
</evidence>
<keyword evidence="2" id="KW-0560">Oxidoreductase</keyword>
<dbReference type="Gene3D" id="3.40.309.10">
    <property type="entry name" value="Aldehyde Dehydrogenase, Chain A, domain 2"/>
    <property type="match status" value="1"/>
</dbReference>
<comment type="caution">
    <text evidence="4">The sequence shown here is derived from an EMBL/GenBank/DDBJ whole genome shotgun (WGS) entry which is preliminary data.</text>
</comment>
<dbReference type="Gene3D" id="3.40.605.10">
    <property type="entry name" value="Aldehyde Dehydrogenase, Chain A, domain 1"/>
    <property type="match status" value="1"/>
</dbReference>
<dbReference type="InterPro" id="IPR051020">
    <property type="entry name" value="ALDH-related_metabolic_enz"/>
</dbReference>
<evidence type="ECO:0000313" key="5">
    <source>
        <dbReference type="Proteomes" id="UP001500740"/>
    </source>
</evidence>